<feature type="signal peptide" evidence="1">
    <location>
        <begin position="1"/>
        <end position="32"/>
    </location>
</feature>
<reference evidence="2 3" key="1">
    <citation type="submission" date="2018-07" db="EMBL/GenBank/DDBJ databases">
        <title>Leeuwenhoekiella genomics.</title>
        <authorList>
            <person name="Tahon G."/>
            <person name="Willems A."/>
        </authorList>
    </citation>
    <scope>NUCLEOTIDE SEQUENCE [LARGE SCALE GENOMIC DNA]</scope>
    <source>
        <strain evidence="2 3">LMG 22550</strain>
    </source>
</reference>
<dbReference type="AlphaFoldDB" id="A0A4Q0PF27"/>
<keyword evidence="3" id="KW-1185">Reference proteome</keyword>
<organism evidence="2 3">
    <name type="scientific">Leeuwenhoekiella aequorea</name>
    <dbReference type="NCBI Taxonomy" id="283736"/>
    <lineage>
        <taxon>Bacteria</taxon>
        <taxon>Pseudomonadati</taxon>
        <taxon>Bacteroidota</taxon>
        <taxon>Flavobacteriia</taxon>
        <taxon>Flavobacteriales</taxon>
        <taxon>Flavobacteriaceae</taxon>
        <taxon>Leeuwenhoekiella</taxon>
    </lineage>
</organism>
<feature type="chain" id="PRO_5020675090" description="Secreted protein" evidence="1">
    <location>
        <begin position="33"/>
        <end position="226"/>
    </location>
</feature>
<comment type="caution">
    <text evidence="2">The sequence shown here is derived from an EMBL/GenBank/DDBJ whole genome shotgun (WGS) entry which is preliminary data.</text>
</comment>
<dbReference type="Proteomes" id="UP000289238">
    <property type="component" value="Unassembled WGS sequence"/>
</dbReference>
<sequence>MVIAIRTITSNMKKITQFLFLMAFLSGFIAQAQTHLYENPKFDELAKDHKNIAILPFRTKIELRPKQMEKLESGQLEEMQKSEAESLQEAMHSWFLKRKKRGTLAIDVQPPSRTRTLLLKQNINSENIDAFTPEELAQILEVDAIISGTYETNKPMSEGASVALGLLIGVWGRTNSAVVNMNINNSGDGELLWNYNKKVSGSFGSNSDDLINVLMRKASRRLAYTK</sequence>
<keyword evidence="1" id="KW-0732">Signal</keyword>
<evidence type="ECO:0000256" key="1">
    <source>
        <dbReference type="SAM" id="SignalP"/>
    </source>
</evidence>
<dbReference type="Gene3D" id="3.40.50.10610">
    <property type="entry name" value="ABC-type transport auxiliary lipoprotein component"/>
    <property type="match status" value="1"/>
</dbReference>
<dbReference type="EMBL" id="QOVM01000001">
    <property type="protein sequence ID" value="RXG24749.1"/>
    <property type="molecule type" value="Genomic_DNA"/>
</dbReference>
<protein>
    <recommendedName>
        <fullName evidence="4">Secreted protein</fullName>
    </recommendedName>
</protein>
<evidence type="ECO:0000313" key="3">
    <source>
        <dbReference type="Proteomes" id="UP000289238"/>
    </source>
</evidence>
<accession>A0A4Q0PF27</accession>
<evidence type="ECO:0008006" key="4">
    <source>
        <dbReference type="Google" id="ProtNLM"/>
    </source>
</evidence>
<proteinExistence type="predicted"/>
<evidence type="ECO:0000313" key="2">
    <source>
        <dbReference type="EMBL" id="RXG24749.1"/>
    </source>
</evidence>
<gene>
    <name evidence="2" type="ORF">DSM00_544</name>
</gene>
<name>A0A4Q0PF27_9FLAO</name>